<dbReference type="PANTHER" id="PTHR33608:SF3">
    <property type="entry name" value="SLR2013 PROTEIN"/>
    <property type="match status" value="1"/>
</dbReference>
<name>F5XY05_RAMTT</name>
<dbReference type="PATRIC" id="fig|365046.3.peg.3289"/>
<evidence type="ECO:0000313" key="3">
    <source>
        <dbReference type="Proteomes" id="UP000008385"/>
    </source>
</evidence>
<evidence type="ECO:0000259" key="1">
    <source>
        <dbReference type="Pfam" id="PF01882"/>
    </source>
</evidence>
<reference evidence="2 3" key="2">
    <citation type="journal article" date="2011" name="PLoS ONE">
        <title>The Cyst-Dividing Bacterium Ramlibacter tataouinensis TTB310 Genome Reveals a Well-Stocked Toolbox for Adaptation to a Desert Environment.</title>
        <authorList>
            <person name="De Luca G."/>
            <person name="Barakat M."/>
            <person name="Ortet P."/>
            <person name="Fochesato S."/>
            <person name="Jourlin-Castelli C."/>
            <person name="Ansaldi M."/>
            <person name="Py B."/>
            <person name="Fichant G."/>
            <person name="Coutinho P.M."/>
            <person name="Voulhoux R."/>
            <person name="Bastien O."/>
            <person name="Marechal E."/>
            <person name="Henrissat B."/>
            <person name="Quentin Y."/>
            <person name="Noirot P."/>
            <person name="Filloux A."/>
            <person name="Mejean V."/>
            <person name="Dubow M.S."/>
            <person name="Barras F."/>
            <person name="Barbe V."/>
            <person name="Weissenbach J."/>
            <person name="Mihalcescu I."/>
            <person name="Vermeglio A."/>
            <person name="Achouak W."/>
            <person name="Heulin T."/>
        </authorList>
    </citation>
    <scope>NUCLEOTIDE SEQUENCE [LARGE SCALE GENOMIC DNA]</scope>
    <source>
        <strain evidence="3">ATCC BAA-407 / DSM 14655 / LMG 21543 / TTB310</strain>
    </source>
</reference>
<protein>
    <recommendedName>
        <fullName evidence="1">DUF58 domain-containing protein</fullName>
    </recommendedName>
</protein>
<dbReference type="HOGENOM" id="CLU_048408_0_0_4"/>
<feature type="domain" description="DUF58" evidence="1">
    <location>
        <begin position="194"/>
        <end position="399"/>
    </location>
</feature>
<dbReference type="STRING" id="365046.Rta_32190"/>
<dbReference type="SUPFAM" id="SSF53300">
    <property type="entry name" value="vWA-like"/>
    <property type="match status" value="1"/>
</dbReference>
<dbReference type="EMBL" id="CP000245">
    <property type="protein sequence ID" value="AEG94330.1"/>
    <property type="molecule type" value="Genomic_DNA"/>
</dbReference>
<dbReference type="InterPro" id="IPR002881">
    <property type="entry name" value="DUF58"/>
</dbReference>
<dbReference type="KEGG" id="rta:Rta_32190"/>
<dbReference type="Pfam" id="PF01882">
    <property type="entry name" value="DUF58"/>
    <property type="match status" value="1"/>
</dbReference>
<dbReference type="InterPro" id="IPR036465">
    <property type="entry name" value="vWFA_dom_sf"/>
</dbReference>
<reference evidence="3" key="1">
    <citation type="submission" date="2006-01" db="EMBL/GenBank/DDBJ databases">
        <title>Genome of the cyst-dividing bacterium Ramlibacter tataouinensis.</title>
        <authorList>
            <person name="Barakat M."/>
            <person name="Ortet P."/>
            <person name="De Luca G."/>
            <person name="Jourlin-Castelli C."/>
            <person name="Ansaldi M."/>
            <person name="Py B."/>
            <person name="Fichant G."/>
            <person name="Coutinho P."/>
            <person name="Voulhoux R."/>
            <person name="Bastien O."/>
            <person name="Roy S."/>
            <person name="Marechal E."/>
            <person name="Henrissat B."/>
            <person name="Quentin Y."/>
            <person name="Noirot P."/>
            <person name="Filloux A."/>
            <person name="Mejean V."/>
            <person name="DuBow M."/>
            <person name="Barras F."/>
            <person name="Heulin T."/>
        </authorList>
    </citation>
    <scope>NUCLEOTIDE SEQUENCE [LARGE SCALE GENOMIC DNA]</scope>
    <source>
        <strain evidence="3">ATCC BAA-407 / DSM 14655 / LMG 21543 / TTB310</strain>
    </source>
</reference>
<proteinExistence type="predicted"/>
<evidence type="ECO:0000313" key="2">
    <source>
        <dbReference type="EMBL" id="AEG94330.1"/>
    </source>
</evidence>
<gene>
    <name evidence="2" type="ordered locus">Rta_32190</name>
</gene>
<dbReference type="Proteomes" id="UP000008385">
    <property type="component" value="Chromosome"/>
</dbReference>
<dbReference type="AlphaFoldDB" id="F5XY05"/>
<organism evidence="2 3">
    <name type="scientific">Ramlibacter tataouinensis (strain ATCC BAA-407 / DSM 14655 / LMG 21543 / TTB310)</name>
    <dbReference type="NCBI Taxonomy" id="365046"/>
    <lineage>
        <taxon>Bacteria</taxon>
        <taxon>Pseudomonadati</taxon>
        <taxon>Pseudomonadota</taxon>
        <taxon>Betaproteobacteria</taxon>
        <taxon>Burkholderiales</taxon>
        <taxon>Comamonadaceae</taxon>
        <taxon>Ramlibacter</taxon>
    </lineage>
</organism>
<sequence length="432" mass="46907">MLAAACAAALLAGVPRPQVLAGATLAVALGLAWSALDLAWSLRAAARAPLRVERRAPAAFALGVPTDVVLHLDNDGPRAVQVAVFDEPDARLAFEGLPQAVRVPPGSRAVIRYRVTALQRGPVRFGATQLRSRSAGGAFELLHAAGAGQLLRVYPNFAAVAGYAWLAGDRRLAQMGIKAYAQRGLGTDFRQLAEYSPGEPVRHIDWKATLRQGKPIVRQFQDERDQRVLFLLDCGRRMRASDGAVSHFDQALDALMLLAYVALREGDEFGALTFGNRPGEQRDFAPRKGVASLNALMNRLYDLEPAAVHSDYVQAAGDLMRHFPRRALVVVLTNFRDEDAEELRPAIALLRSRHLVLVASLRERVLGEVAAQPLARPEHAAEAATAHLFAQARRDAFARVVGSDPLSLDVEPAQLPAALVNRYHAVKRAKLL</sequence>
<keyword evidence="3" id="KW-1185">Reference proteome</keyword>
<dbReference type="eggNOG" id="COG1721">
    <property type="taxonomic scope" value="Bacteria"/>
</dbReference>
<dbReference type="PANTHER" id="PTHR33608">
    <property type="entry name" value="BLL2464 PROTEIN"/>
    <property type="match status" value="1"/>
</dbReference>
<accession>F5XY05</accession>